<dbReference type="InterPro" id="IPR000515">
    <property type="entry name" value="MetI-like"/>
</dbReference>
<feature type="transmembrane region" description="Helical" evidence="9">
    <location>
        <begin position="252"/>
        <end position="269"/>
    </location>
</feature>
<evidence type="ECO:0000313" key="12">
    <source>
        <dbReference type="EMBL" id="WRP14499.1"/>
    </source>
</evidence>
<dbReference type="PANTHER" id="PTHR30614">
    <property type="entry name" value="MEMBRANE COMPONENT OF AMINO ACID ABC TRANSPORTER"/>
    <property type="match status" value="1"/>
</dbReference>
<organism evidence="12 13">
    <name type="scientific">Geochorda subterranea</name>
    <dbReference type="NCBI Taxonomy" id="3109564"/>
    <lineage>
        <taxon>Bacteria</taxon>
        <taxon>Bacillati</taxon>
        <taxon>Bacillota</taxon>
        <taxon>Limnochordia</taxon>
        <taxon>Limnochordales</taxon>
        <taxon>Geochordaceae</taxon>
        <taxon>Geochorda</taxon>
    </lineage>
</organism>
<dbReference type="Proteomes" id="UP001333102">
    <property type="component" value="Chromosome"/>
</dbReference>
<dbReference type="Pfam" id="PF00528">
    <property type="entry name" value="BPD_transp_1"/>
    <property type="match status" value="1"/>
</dbReference>
<dbReference type="PANTHER" id="PTHR30614:SF37">
    <property type="entry name" value="AMINO-ACID ABC TRANSPORTER PERMEASE PROTEIN YHDX-RELATED"/>
    <property type="match status" value="1"/>
</dbReference>
<keyword evidence="5 9" id="KW-0812">Transmembrane</keyword>
<feature type="signal peptide" evidence="10">
    <location>
        <begin position="1"/>
        <end position="17"/>
    </location>
</feature>
<keyword evidence="8 9" id="KW-0472">Membrane</keyword>
<feature type="transmembrane region" description="Helical" evidence="9">
    <location>
        <begin position="275"/>
        <end position="300"/>
    </location>
</feature>
<dbReference type="InterPro" id="IPR035906">
    <property type="entry name" value="MetI-like_sf"/>
</dbReference>
<keyword evidence="7 9" id="KW-1133">Transmembrane helix</keyword>
<evidence type="ECO:0000256" key="7">
    <source>
        <dbReference type="ARBA" id="ARBA00022989"/>
    </source>
</evidence>
<reference evidence="13" key="1">
    <citation type="submission" date="2023-12" db="EMBL/GenBank/DDBJ databases">
        <title>Novel isolates from deep terrestrial aquifers shed light on the physiology and ecology of the class Limnochordia.</title>
        <authorList>
            <person name="Karnachuk O.V."/>
            <person name="Lukina A.P."/>
            <person name="Avakyan M.R."/>
            <person name="Kadnikov V."/>
            <person name="Begmatov S."/>
            <person name="Beletsky A.V."/>
            <person name="Mardanov A.V."/>
            <person name="Ravin N.V."/>
        </authorList>
    </citation>
    <scope>NUCLEOTIDE SEQUENCE [LARGE SCALE GENOMIC DNA]</scope>
    <source>
        <strain evidence="13">LN</strain>
    </source>
</reference>
<evidence type="ECO:0000256" key="4">
    <source>
        <dbReference type="ARBA" id="ARBA00022475"/>
    </source>
</evidence>
<dbReference type="SUPFAM" id="SSF161098">
    <property type="entry name" value="MetI-like"/>
    <property type="match status" value="1"/>
</dbReference>
<feature type="transmembrane region" description="Helical" evidence="9">
    <location>
        <begin position="57"/>
        <end position="84"/>
    </location>
</feature>
<name>A0ABZ1BNT8_9FIRM</name>
<feature type="transmembrane region" description="Helical" evidence="9">
    <location>
        <begin position="96"/>
        <end position="117"/>
    </location>
</feature>
<comment type="subcellular location">
    <subcellularLocation>
        <location evidence="1 9">Cell membrane</location>
        <topology evidence="1 9">Multi-pass membrane protein</topology>
    </subcellularLocation>
</comment>
<dbReference type="PROSITE" id="PS50928">
    <property type="entry name" value="ABC_TM1"/>
    <property type="match status" value="1"/>
</dbReference>
<feature type="chain" id="PRO_5045702512" evidence="10">
    <location>
        <begin position="18"/>
        <end position="309"/>
    </location>
</feature>
<dbReference type="InterPro" id="IPR043429">
    <property type="entry name" value="ArtM/GltK/GlnP/TcyL/YhdX-like"/>
</dbReference>
<gene>
    <name evidence="12" type="ORF">VLY81_13940</name>
</gene>
<keyword evidence="13" id="KW-1185">Reference proteome</keyword>
<evidence type="ECO:0000256" key="6">
    <source>
        <dbReference type="ARBA" id="ARBA00022970"/>
    </source>
</evidence>
<evidence type="ECO:0000256" key="9">
    <source>
        <dbReference type="RuleBase" id="RU363032"/>
    </source>
</evidence>
<dbReference type="EMBL" id="CP141614">
    <property type="protein sequence ID" value="WRP14499.1"/>
    <property type="molecule type" value="Genomic_DNA"/>
</dbReference>
<keyword evidence="6" id="KW-0029">Amino-acid transport</keyword>
<feature type="transmembrane region" description="Helical" evidence="9">
    <location>
        <begin position="178"/>
        <end position="197"/>
    </location>
</feature>
<keyword evidence="3 9" id="KW-0813">Transport</keyword>
<proteinExistence type="inferred from homology"/>
<sequence>MLLAVLALLAAAAYANMQRGLRALGLELGFDFLRVEAGFDIAEGPAYSPGDTYARAFWVGVVNTLRVTAVGLVGATVVGVVVGVTRLSSNWLVRSLAAVYVEVVRNVPLLLQLLFWYGAVFLQLPPVRQSITWLGVIHVTQRGIYLPRLVWQDGRPLWEVPVLQGFNFRGGVHLSPEFAALVLGLVIYTGAFIAEVVRGAVQSVPRGQWEAAEALGLGHLQTLRLVVVPQALRIIVPPLTNQYLNLAKNSSLAVAIGFPDLFSVGHTILNQTGQSIPVFVMIMATYLSMSLVTSALMNLYNRRVRLVER</sequence>
<feature type="domain" description="ABC transmembrane type-1" evidence="11">
    <location>
        <begin position="61"/>
        <end position="297"/>
    </location>
</feature>
<evidence type="ECO:0000256" key="2">
    <source>
        <dbReference type="ARBA" id="ARBA00010072"/>
    </source>
</evidence>
<dbReference type="Gene3D" id="1.10.3720.10">
    <property type="entry name" value="MetI-like"/>
    <property type="match status" value="1"/>
</dbReference>
<dbReference type="CDD" id="cd06261">
    <property type="entry name" value="TM_PBP2"/>
    <property type="match status" value="1"/>
</dbReference>
<evidence type="ECO:0000256" key="1">
    <source>
        <dbReference type="ARBA" id="ARBA00004651"/>
    </source>
</evidence>
<dbReference type="NCBIfam" id="TIGR01726">
    <property type="entry name" value="HEQRo_perm_3TM"/>
    <property type="match status" value="1"/>
</dbReference>
<evidence type="ECO:0000256" key="8">
    <source>
        <dbReference type="ARBA" id="ARBA00023136"/>
    </source>
</evidence>
<evidence type="ECO:0000256" key="3">
    <source>
        <dbReference type="ARBA" id="ARBA00022448"/>
    </source>
</evidence>
<evidence type="ECO:0000259" key="11">
    <source>
        <dbReference type="PROSITE" id="PS50928"/>
    </source>
</evidence>
<comment type="similarity">
    <text evidence="2">Belongs to the binding-protein-dependent transport system permease family. HisMQ subfamily.</text>
</comment>
<keyword evidence="4" id="KW-1003">Cell membrane</keyword>
<dbReference type="RefSeq" id="WP_324668839.1">
    <property type="nucleotide sequence ID" value="NZ_CP141614.1"/>
</dbReference>
<accession>A0ABZ1BNT8</accession>
<protein>
    <submittedName>
        <fullName evidence="12">ABC transporter permease subunit</fullName>
    </submittedName>
</protein>
<dbReference type="InterPro" id="IPR010065">
    <property type="entry name" value="AA_ABC_transptr_permease_3TM"/>
</dbReference>
<keyword evidence="10" id="KW-0732">Signal</keyword>
<evidence type="ECO:0000256" key="5">
    <source>
        <dbReference type="ARBA" id="ARBA00022692"/>
    </source>
</evidence>
<evidence type="ECO:0000256" key="10">
    <source>
        <dbReference type="SAM" id="SignalP"/>
    </source>
</evidence>
<evidence type="ECO:0000313" key="13">
    <source>
        <dbReference type="Proteomes" id="UP001333102"/>
    </source>
</evidence>